<comment type="caution">
    <text evidence="1">The sequence shown here is derived from an EMBL/GenBank/DDBJ whole genome shotgun (WGS) entry which is preliminary data.</text>
</comment>
<accession>A0A8S1L6F9</accession>
<dbReference type="EMBL" id="CAJJDM010000033">
    <property type="protein sequence ID" value="CAD8063057.1"/>
    <property type="molecule type" value="Genomic_DNA"/>
</dbReference>
<name>A0A8S1L6F9_PARPR</name>
<protein>
    <submittedName>
        <fullName evidence="1">Uncharacterized protein</fullName>
    </submittedName>
</protein>
<keyword evidence="2" id="KW-1185">Reference proteome</keyword>
<reference evidence="1" key="1">
    <citation type="submission" date="2021-01" db="EMBL/GenBank/DDBJ databases">
        <authorList>
            <consortium name="Genoscope - CEA"/>
            <person name="William W."/>
        </authorList>
    </citation>
    <scope>NUCLEOTIDE SEQUENCE</scope>
</reference>
<dbReference type="Pfam" id="PF03540">
    <property type="entry name" value="TAF10"/>
    <property type="match status" value="1"/>
</dbReference>
<dbReference type="AlphaFoldDB" id="A0A8S1L6F9"/>
<organism evidence="1 2">
    <name type="scientific">Paramecium primaurelia</name>
    <dbReference type="NCBI Taxonomy" id="5886"/>
    <lineage>
        <taxon>Eukaryota</taxon>
        <taxon>Sar</taxon>
        <taxon>Alveolata</taxon>
        <taxon>Ciliophora</taxon>
        <taxon>Intramacronucleata</taxon>
        <taxon>Oligohymenophorea</taxon>
        <taxon>Peniculida</taxon>
        <taxon>Parameciidae</taxon>
        <taxon>Paramecium</taxon>
    </lineage>
</organism>
<dbReference type="GO" id="GO:0005634">
    <property type="term" value="C:nucleus"/>
    <property type="evidence" value="ECO:0007669"/>
    <property type="project" value="InterPro"/>
</dbReference>
<gene>
    <name evidence="1" type="ORF">PPRIM_AZ9-3.1.T0340128</name>
</gene>
<evidence type="ECO:0000313" key="1">
    <source>
        <dbReference type="EMBL" id="CAD8063057.1"/>
    </source>
</evidence>
<dbReference type="Proteomes" id="UP000688137">
    <property type="component" value="Unassembled WGS sequence"/>
</dbReference>
<dbReference type="GO" id="GO:0006352">
    <property type="term" value="P:DNA-templated transcription initiation"/>
    <property type="evidence" value="ECO:0007669"/>
    <property type="project" value="InterPro"/>
</dbReference>
<evidence type="ECO:0000313" key="2">
    <source>
        <dbReference type="Proteomes" id="UP000688137"/>
    </source>
</evidence>
<dbReference type="InterPro" id="IPR003923">
    <property type="entry name" value="TAF10"/>
</dbReference>
<sequence length="136" mass="15977">MNQQQSDIPPSKKTQFTGSIDNLIYQTLSKKPNMSEFLIQEILEASGFQTNDQNCYKLIAHLTDKWMIEMTDSMVQKLIQDRIRKKEKDPDEKLQLTTNDIVNELDQRGLKLHNPYQYPEIDAHNLQKVKNDIQQQ</sequence>
<proteinExistence type="predicted"/>